<name>A0ABP9YCI8_9FUNG</name>
<gene>
    <name evidence="1" type="ORF">HPULCUR_010175</name>
</gene>
<keyword evidence="2" id="KW-1185">Reference proteome</keyword>
<evidence type="ECO:0000313" key="1">
    <source>
        <dbReference type="EMBL" id="GAA5804672.1"/>
    </source>
</evidence>
<reference evidence="1 2" key="1">
    <citation type="submission" date="2024-04" db="EMBL/GenBank/DDBJ databases">
        <title>genome sequences of Mucor flavus KT1a and Helicostylum pulchrum KT1b strains isolation_sourced from the surface of a dry-aged beef.</title>
        <authorList>
            <person name="Toyotome T."/>
            <person name="Hosono M."/>
            <person name="Torimaru M."/>
            <person name="Fukuda K."/>
            <person name="Mikami N."/>
        </authorList>
    </citation>
    <scope>NUCLEOTIDE SEQUENCE [LARGE SCALE GENOMIC DNA]</scope>
    <source>
        <strain evidence="1 2">KT1b</strain>
    </source>
</reference>
<accession>A0ABP9YCI8</accession>
<comment type="caution">
    <text evidence="1">The sequence shown here is derived from an EMBL/GenBank/DDBJ whole genome shotgun (WGS) entry which is preliminary data.</text>
</comment>
<sequence>MQSTITVISPNTPAIDDDCLSDTLSSEDTIDEFNKINADHDNNLPLKSIPGAFSFYNEFLKLDNDNLVDKIANLPYENSPFNKFMKYALIDCERITPVPINDEHKDSAVVVFYTNKNKGDTRLTDGIGSTSFGSNCIVIESSGYNAT</sequence>
<proteinExistence type="predicted"/>
<dbReference type="Proteomes" id="UP001476247">
    <property type="component" value="Unassembled WGS sequence"/>
</dbReference>
<organism evidence="1 2">
    <name type="scientific">Helicostylum pulchrum</name>
    <dbReference type="NCBI Taxonomy" id="562976"/>
    <lineage>
        <taxon>Eukaryota</taxon>
        <taxon>Fungi</taxon>
        <taxon>Fungi incertae sedis</taxon>
        <taxon>Mucoromycota</taxon>
        <taxon>Mucoromycotina</taxon>
        <taxon>Mucoromycetes</taxon>
        <taxon>Mucorales</taxon>
        <taxon>Mucorineae</taxon>
        <taxon>Mucoraceae</taxon>
        <taxon>Helicostylum</taxon>
    </lineage>
</organism>
<evidence type="ECO:0000313" key="2">
    <source>
        <dbReference type="Proteomes" id="UP001476247"/>
    </source>
</evidence>
<protein>
    <submittedName>
        <fullName evidence="1">Uncharacterized protein</fullName>
    </submittedName>
</protein>
<dbReference type="EMBL" id="BAABUJ010000037">
    <property type="protein sequence ID" value="GAA5804672.1"/>
    <property type="molecule type" value="Genomic_DNA"/>
</dbReference>